<dbReference type="SMART" id="SM00393">
    <property type="entry name" value="R3H"/>
    <property type="match status" value="1"/>
</dbReference>
<keyword evidence="4 6" id="KW-0143">Chaperone</keyword>
<reference evidence="9" key="1">
    <citation type="journal article" date="2022" name="Int. J. Syst. Evol. Microbiol.">
        <title>A novel species of lactic acid bacteria, Ligilactobacillus pabuli sp. nov., isolated from alfalfa silage.</title>
        <authorList>
            <person name="Tohno M."/>
            <person name="Tanizawa Y."/>
            <person name="Sawada H."/>
            <person name="Sakamoto M."/>
            <person name="Ohkuma M."/>
            <person name="Kobayashi H."/>
        </authorList>
    </citation>
    <scope>NUCLEOTIDE SEQUENCE</scope>
    <source>
        <strain evidence="9">AF129</strain>
    </source>
</reference>
<sequence>MADLSVTREQVELHVLSQGKKGFLGIGKQLAEVELTVKPVEPEVKQPAQPVNPQPVAETTVTPAPQKEPVQPAVKPATHAQKSVAKPQAKARQRAAVKEQQEKSFEEVLVELGNYLAEVTKNMGISATINVTPEKHTVYYDFETDHEGLLIGKRGKTLNSLQLLAQDFLDKRVRRRVRVILDVADYRERRAETLTHLAQKTARDAIAAGKPLALDPMPALERKVIHKSLADNPHVETHSRGSEPRRTVVVTPI</sequence>
<keyword evidence="2 6" id="KW-0694">RNA-binding</keyword>
<dbReference type="InterPro" id="IPR036867">
    <property type="entry name" value="R3H_dom_sf"/>
</dbReference>
<dbReference type="Gene3D" id="3.30.1370.50">
    <property type="entry name" value="R3H-like domain"/>
    <property type="match status" value="1"/>
</dbReference>
<evidence type="ECO:0000256" key="6">
    <source>
        <dbReference type="HAMAP-Rule" id="MF_00867"/>
    </source>
</evidence>
<feature type="region of interest" description="Disordered" evidence="7">
    <location>
        <begin position="43"/>
        <end position="97"/>
    </location>
</feature>
<dbReference type="Proteomes" id="UP001055149">
    <property type="component" value="Unassembled WGS sequence"/>
</dbReference>
<keyword evidence="5 6" id="KW-0961">Cell wall biogenesis/degradation</keyword>
<dbReference type="CDD" id="cd02644">
    <property type="entry name" value="R3H_jag"/>
    <property type="match status" value="1"/>
</dbReference>
<dbReference type="InterPro" id="IPR032782">
    <property type="entry name" value="KhpB_N"/>
</dbReference>
<comment type="subunit">
    <text evidence="6">Forms a complex with KhpA.</text>
</comment>
<dbReference type="SMART" id="SM01245">
    <property type="entry name" value="Jag_N"/>
    <property type="match status" value="1"/>
</dbReference>
<dbReference type="Gene3D" id="3.30.300.20">
    <property type="match status" value="1"/>
</dbReference>
<evidence type="ECO:0000313" key="10">
    <source>
        <dbReference type="Proteomes" id="UP001055149"/>
    </source>
</evidence>
<feature type="compositionally biased region" description="Basic and acidic residues" evidence="7">
    <location>
        <begin position="233"/>
        <end position="246"/>
    </location>
</feature>
<dbReference type="Pfam" id="PF01424">
    <property type="entry name" value="R3H"/>
    <property type="match status" value="1"/>
</dbReference>
<dbReference type="HAMAP" id="MF_00867">
    <property type="entry name" value="KhpB"/>
    <property type="match status" value="1"/>
</dbReference>
<comment type="function">
    <text evidence="6">A probable RNA chaperone. Forms a complex with KhpA which binds to cellular RNA and controls its expression. Plays a role in peptidoglycan (PG) homeostasis and cell length regulation.</text>
</comment>
<keyword evidence="1 6" id="KW-0963">Cytoplasm</keyword>
<evidence type="ECO:0000256" key="2">
    <source>
        <dbReference type="ARBA" id="ARBA00022884"/>
    </source>
</evidence>
<comment type="similarity">
    <text evidence="6">Belongs to the KhpB RNA-binding protein family.</text>
</comment>
<dbReference type="InterPro" id="IPR001374">
    <property type="entry name" value="R3H_dom"/>
</dbReference>
<name>A0ABQ5JIE6_9LACO</name>
<feature type="compositionally biased region" description="Low complexity" evidence="7">
    <location>
        <begin position="46"/>
        <end position="57"/>
    </location>
</feature>
<accession>A0ABQ5JIE6</accession>
<comment type="domain">
    <text evidence="6">Has an N-terminal Jag-N domain and 2 RNA-binding domains (KH and R3H).</text>
</comment>
<organism evidence="9 10">
    <name type="scientific">Ligilactobacillus pabuli</name>
    <dbReference type="NCBI Taxonomy" id="2886039"/>
    <lineage>
        <taxon>Bacteria</taxon>
        <taxon>Bacillati</taxon>
        <taxon>Bacillota</taxon>
        <taxon>Bacilli</taxon>
        <taxon>Lactobacillales</taxon>
        <taxon>Lactobacillaceae</taxon>
        <taxon>Ligilactobacillus</taxon>
    </lineage>
</organism>
<dbReference type="InterPro" id="IPR038247">
    <property type="entry name" value="Jag_N_dom_sf"/>
</dbReference>
<protein>
    <recommendedName>
        <fullName evidence="6">RNA-binding protein KhpB</fullName>
    </recommendedName>
    <alternativeName>
        <fullName evidence="6">RNA-binding protein EloR</fullName>
    </alternativeName>
</protein>
<evidence type="ECO:0000256" key="7">
    <source>
        <dbReference type="SAM" id="MobiDB-lite"/>
    </source>
</evidence>
<dbReference type="PANTHER" id="PTHR35800:SF1">
    <property type="entry name" value="RNA-BINDING PROTEIN KHPB"/>
    <property type="match status" value="1"/>
</dbReference>
<dbReference type="InterPro" id="IPR038008">
    <property type="entry name" value="Jag_KH"/>
</dbReference>
<feature type="region of interest" description="Disordered" evidence="7">
    <location>
        <begin position="232"/>
        <end position="253"/>
    </location>
</feature>
<dbReference type="CDD" id="cd02414">
    <property type="entry name" value="KH-II_Jag"/>
    <property type="match status" value="1"/>
</dbReference>
<keyword evidence="10" id="KW-1185">Reference proteome</keyword>
<dbReference type="InterPro" id="IPR034079">
    <property type="entry name" value="R3H_KhpB"/>
</dbReference>
<proteinExistence type="inferred from homology"/>
<dbReference type="Pfam" id="PF13083">
    <property type="entry name" value="KH_KhpA-B"/>
    <property type="match status" value="1"/>
</dbReference>
<evidence type="ECO:0000259" key="8">
    <source>
        <dbReference type="PROSITE" id="PS51061"/>
    </source>
</evidence>
<dbReference type="Pfam" id="PF14804">
    <property type="entry name" value="Jag_N"/>
    <property type="match status" value="1"/>
</dbReference>
<evidence type="ECO:0000313" key="9">
    <source>
        <dbReference type="EMBL" id="GKS81661.1"/>
    </source>
</evidence>
<dbReference type="NCBIfam" id="NF041568">
    <property type="entry name" value="Jag_EloR"/>
    <property type="match status" value="1"/>
</dbReference>
<dbReference type="PANTHER" id="PTHR35800">
    <property type="entry name" value="PROTEIN JAG"/>
    <property type="match status" value="1"/>
</dbReference>
<feature type="domain" description="R3H" evidence="8">
    <location>
        <begin position="188"/>
        <end position="253"/>
    </location>
</feature>
<dbReference type="InterPro" id="IPR039247">
    <property type="entry name" value="KhpB"/>
</dbReference>
<comment type="subcellular location">
    <subcellularLocation>
        <location evidence="6">Cytoplasm</location>
    </subcellularLocation>
</comment>
<gene>
    <name evidence="6" type="primary">khpB</name>
    <name evidence="6" type="synonym">eloR</name>
    <name evidence="9" type="ORF">LPAF129_13470</name>
</gene>
<dbReference type="EMBL" id="BQXH01000011">
    <property type="protein sequence ID" value="GKS81661.1"/>
    <property type="molecule type" value="Genomic_DNA"/>
</dbReference>
<dbReference type="Gene3D" id="3.30.30.80">
    <property type="entry name" value="probable RNA-binding protein from clostridium symbiosum atcc 14940"/>
    <property type="match status" value="1"/>
</dbReference>
<dbReference type="SUPFAM" id="SSF82708">
    <property type="entry name" value="R3H domain"/>
    <property type="match status" value="1"/>
</dbReference>
<keyword evidence="3 6" id="KW-0133">Cell shape</keyword>
<evidence type="ECO:0000256" key="3">
    <source>
        <dbReference type="ARBA" id="ARBA00022960"/>
    </source>
</evidence>
<comment type="caution">
    <text evidence="6">Lacks conserved residue(s) required for the propagation of feature annotation.</text>
</comment>
<dbReference type="InterPro" id="IPR015946">
    <property type="entry name" value="KH_dom-like_a/b"/>
</dbReference>
<evidence type="ECO:0000256" key="4">
    <source>
        <dbReference type="ARBA" id="ARBA00023186"/>
    </source>
</evidence>
<comment type="caution">
    <text evidence="9">The sequence shown here is derived from an EMBL/GenBank/DDBJ whole genome shotgun (WGS) entry which is preliminary data.</text>
</comment>
<evidence type="ECO:0000256" key="5">
    <source>
        <dbReference type="ARBA" id="ARBA00023316"/>
    </source>
</evidence>
<evidence type="ECO:0000256" key="1">
    <source>
        <dbReference type="ARBA" id="ARBA00022490"/>
    </source>
</evidence>
<dbReference type="PROSITE" id="PS51061">
    <property type="entry name" value="R3H"/>
    <property type="match status" value="1"/>
</dbReference>